<dbReference type="eggNOG" id="COG1539">
    <property type="taxonomic scope" value="Bacteria"/>
</dbReference>
<dbReference type="SUPFAM" id="SSF55620">
    <property type="entry name" value="Tetrahydrobiopterin biosynthesis enzymes-like"/>
    <property type="match status" value="1"/>
</dbReference>
<dbReference type="Gene3D" id="3.30.1130.10">
    <property type="match status" value="1"/>
</dbReference>
<dbReference type="GO" id="GO:0006760">
    <property type="term" value="P:folic acid-containing compound metabolic process"/>
    <property type="evidence" value="ECO:0007669"/>
    <property type="project" value="InterPro"/>
</dbReference>
<accession>V5WJN5</accession>
<dbReference type="InterPro" id="IPR043133">
    <property type="entry name" value="GTP-CH-I_C/QueF"/>
</dbReference>
<dbReference type="AlphaFoldDB" id="V5WJN5"/>
<evidence type="ECO:0000313" key="4">
    <source>
        <dbReference type="Proteomes" id="UP000018680"/>
    </source>
</evidence>
<proteinExistence type="predicted"/>
<keyword evidence="4" id="KW-1185">Reference proteome</keyword>
<dbReference type="SMART" id="SM00905">
    <property type="entry name" value="FolB"/>
    <property type="match status" value="1"/>
</dbReference>
<dbReference type="EMBL" id="CP006939">
    <property type="protein sequence ID" value="AHC15784.1"/>
    <property type="molecule type" value="Genomic_DNA"/>
</dbReference>
<reference evidence="3 4" key="1">
    <citation type="journal article" date="2015" name="Stand. Genomic Sci.">
        <title>Complete genome sequence and description of Salinispira pacifica gen. nov., sp. nov., a novel spirochaete isolated form a hypersaline microbial mat.</title>
        <authorList>
            <person name="Ben Hania W."/>
            <person name="Joseph M."/>
            <person name="Schumann P."/>
            <person name="Bunk B."/>
            <person name="Fiebig A."/>
            <person name="Sproer C."/>
            <person name="Klenk H.P."/>
            <person name="Fardeau M.L."/>
            <person name="Spring S."/>
        </authorList>
    </citation>
    <scope>NUCLEOTIDE SEQUENCE [LARGE SCALE GENOMIC DNA]</scope>
    <source>
        <strain evidence="3 4">L21-RPul-D2</strain>
    </source>
</reference>
<dbReference type="GO" id="GO:0004150">
    <property type="term" value="F:dihydroneopterin aldolase activity"/>
    <property type="evidence" value="ECO:0007669"/>
    <property type="project" value="InterPro"/>
</dbReference>
<dbReference type="Proteomes" id="UP000018680">
    <property type="component" value="Chromosome"/>
</dbReference>
<evidence type="ECO:0000256" key="1">
    <source>
        <dbReference type="SAM" id="MobiDB-lite"/>
    </source>
</evidence>
<evidence type="ECO:0000259" key="2">
    <source>
        <dbReference type="SMART" id="SM00905"/>
    </source>
</evidence>
<protein>
    <recommendedName>
        <fullName evidence="2">Dihydroneopterin aldolase/epimerase domain-containing protein</fullName>
    </recommendedName>
</protein>
<evidence type="ECO:0000313" key="3">
    <source>
        <dbReference type="EMBL" id="AHC15784.1"/>
    </source>
</evidence>
<sequence>MPDISVYSDLSRGFLTFGPGFAGGEGEGMMIMTVGFQGLKISCIIGILEHERLTAQDIFCDLQVDIDVSPGAGISEEARSSRGSSPSEYARTENTAAEHTSDELSSTLDYRGLAEFAANFAVQGKYGLLENLAEDMISALQQRHPRIRSGMLEIRKPHAIADAEAALIRVKW</sequence>
<dbReference type="STRING" id="1307761.L21SP2_2431"/>
<organism evidence="3 4">
    <name type="scientific">Salinispira pacifica</name>
    <dbReference type="NCBI Taxonomy" id="1307761"/>
    <lineage>
        <taxon>Bacteria</taxon>
        <taxon>Pseudomonadati</taxon>
        <taxon>Spirochaetota</taxon>
        <taxon>Spirochaetia</taxon>
        <taxon>Spirochaetales</taxon>
        <taxon>Spirochaetaceae</taxon>
        <taxon>Salinispira</taxon>
    </lineage>
</organism>
<feature type="domain" description="Dihydroneopterin aldolase/epimerase" evidence="2">
    <location>
        <begin position="34"/>
        <end position="172"/>
    </location>
</feature>
<feature type="compositionally biased region" description="Polar residues" evidence="1">
    <location>
        <begin position="81"/>
        <end position="103"/>
    </location>
</feature>
<feature type="region of interest" description="Disordered" evidence="1">
    <location>
        <begin position="73"/>
        <end position="103"/>
    </location>
</feature>
<name>V5WJN5_9SPIO</name>
<dbReference type="KEGG" id="slr:L21SP2_2431"/>
<dbReference type="Pfam" id="PF02152">
    <property type="entry name" value="FolB"/>
    <property type="match status" value="1"/>
</dbReference>
<gene>
    <name evidence="3" type="ORF">L21SP2_2431</name>
</gene>
<dbReference type="HOGENOM" id="CLU_1554195_0_0_12"/>
<dbReference type="InterPro" id="IPR006157">
    <property type="entry name" value="FolB_dom"/>
</dbReference>